<name>A0AAD3XHU9_NEPGR</name>
<evidence type="ECO:0000313" key="2">
    <source>
        <dbReference type="EMBL" id="GMH04861.1"/>
    </source>
</evidence>
<feature type="region of interest" description="Disordered" evidence="1">
    <location>
        <begin position="91"/>
        <end position="157"/>
    </location>
</feature>
<organism evidence="2 3">
    <name type="scientific">Nepenthes gracilis</name>
    <name type="common">Slender pitcher plant</name>
    <dbReference type="NCBI Taxonomy" id="150966"/>
    <lineage>
        <taxon>Eukaryota</taxon>
        <taxon>Viridiplantae</taxon>
        <taxon>Streptophyta</taxon>
        <taxon>Embryophyta</taxon>
        <taxon>Tracheophyta</taxon>
        <taxon>Spermatophyta</taxon>
        <taxon>Magnoliopsida</taxon>
        <taxon>eudicotyledons</taxon>
        <taxon>Gunneridae</taxon>
        <taxon>Pentapetalae</taxon>
        <taxon>Caryophyllales</taxon>
        <taxon>Nepenthaceae</taxon>
        <taxon>Nepenthes</taxon>
    </lineage>
</organism>
<protein>
    <submittedName>
        <fullName evidence="2">Uncharacterized protein</fullName>
    </submittedName>
</protein>
<accession>A0AAD3XHU9</accession>
<keyword evidence="3" id="KW-1185">Reference proteome</keyword>
<dbReference type="AlphaFoldDB" id="A0AAD3XHU9"/>
<sequence length="240" mass="26199">MFLPVEGCIANIAADFCSEVDGAVKPGYLCSHSMDVNLEYLCSIAMPHCSYRVISLSNREIHLQQHSRVKISTSPLAGSTNQIMEHKMPFQSCKTAPPQAANPPIHGQHYSISSRSKKRPQRPASTTSAEDVATQKTAATEDPSAEHQVQQHLSLSTTSKTCKPINHHIMHAGHTSHTKSNHSRATTTQKIAPHTAICCNNPAKPPHEPKMQQPKKTVAITARGTEDILHKCISTSTLPH</sequence>
<proteinExistence type="predicted"/>
<reference evidence="2" key="1">
    <citation type="submission" date="2023-05" db="EMBL/GenBank/DDBJ databases">
        <title>Nepenthes gracilis genome sequencing.</title>
        <authorList>
            <person name="Fukushima K."/>
        </authorList>
    </citation>
    <scope>NUCLEOTIDE SEQUENCE</scope>
    <source>
        <strain evidence="2">SING2019-196</strain>
    </source>
</reference>
<comment type="caution">
    <text evidence="2">The sequence shown here is derived from an EMBL/GenBank/DDBJ whole genome shotgun (WGS) entry which is preliminary data.</text>
</comment>
<feature type="compositionally biased region" description="Polar residues" evidence="1">
    <location>
        <begin position="123"/>
        <end position="138"/>
    </location>
</feature>
<dbReference type="EMBL" id="BSYO01000005">
    <property type="protein sequence ID" value="GMH04861.1"/>
    <property type="molecule type" value="Genomic_DNA"/>
</dbReference>
<evidence type="ECO:0000256" key="1">
    <source>
        <dbReference type="SAM" id="MobiDB-lite"/>
    </source>
</evidence>
<feature type="compositionally biased region" description="Polar residues" evidence="1">
    <location>
        <begin position="147"/>
        <end position="157"/>
    </location>
</feature>
<dbReference type="Proteomes" id="UP001279734">
    <property type="component" value="Unassembled WGS sequence"/>
</dbReference>
<gene>
    <name evidence="2" type="ORF">Nepgr_006701</name>
</gene>
<evidence type="ECO:0000313" key="3">
    <source>
        <dbReference type="Proteomes" id="UP001279734"/>
    </source>
</evidence>